<dbReference type="PANTHER" id="PTHR42085">
    <property type="entry name" value="F-BOX DOMAIN-CONTAINING PROTEIN"/>
    <property type="match status" value="1"/>
</dbReference>
<protein>
    <recommendedName>
        <fullName evidence="2">DUF7730 domain-containing protein</fullName>
    </recommendedName>
</protein>
<feature type="compositionally biased region" description="Basic and acidic residues" evidence="1">
    <location>
        <begin position="378"/>
        <end position="389"/>
    </location>
</feature>
<feature type="compositionally biased region" description="Low complexity" evidence="1">
    <location>
        <begin position="367"/>
        <end position="377"/>
    </location>
</feature>
<dbReference type="InterPro" id="IPR038883">
    <property type="entry name" value="AN11006-like"/>
</dbReference>
<reference evidence="3" key="1">
    <citation type="submission" date="2023-11" db="EMBL/GenBank/DDBJ databases">
        <authorList>
            <person name="Alioto T."/>
            <person name="Alioto T."/>
            <person name="Gomez Garrido J."/>
        </authorList>
    </citation>
    <scope>NUCLEOTIDE SEQUENCE</scope>
</reference>
<name>A0AAI8YYX1_9PEZI</name>
<dbReference type="AlphaFoldDB" id="A0AAI8YYX1"/>
<evidence type="ECO:0000256" key="1">
    <source>
        <dbReference type="SAM" id="MobiDB-lite"/>
    </source>
</evidence>
<evidence type="ECO:0000313" key="3">
    <source>
        <dbReference type="EMBL" id="CAK4014072.1"/>
    </source>
</evidence>
<dbReference type="EMBL" id="CAVMBE010000025">
    <property type="protein sequence ID" value="CAK4014072.1"/>
    <property type="molecule type" value="Genomic_DNA"/>
</dbReference>
<feature type="region of interest" description="Disordered" evidence="1">
    <location>
        <begin position="1"/>
        <end position="23"/>
    </location>
</feature>
<gene>
    <name evidence="3" type="ORF">LECACI_7A004525</name>
</gene>
<dbReference type="Proteomes" id="UP001296104">
    <property type="component" value="Unassembled WGS sequence"/>
</dbReference>
<feature type="domain" description="DUF7730" evidence="2">
    <location>
        <begin position="132"/>
        <end position="293"/>
    </location>
</feature>
<evidence type="ECO:0000259" key="2">
    <source>
        <dbReference type="Pfam" id="PF24864"/>
    </source>
</evidence>
<comment type="caution">
    <text evidence="3">The sequence shown here is derived from an EMBL/GenBank/DDBJ whole genome shotgun (WGS) entry which is preliminary data.</text>
</comment>
<dbReference type="InterPro" id="IPR056632">
    <property type="entry name" value="DUF7730"/>
</dbReference>
<evidence type="ECO:0000313" key="4">
    <source>
        <dbReference type="Proteomes" id="UP001296104"/>
    </source>
</evidence>
<feature type="region of interest" description="Disordered" evidence="1">
    <location>
        <begin position="366"/>
        <end position="389"/>
    </location>
</feature>
<dbReference type="Pfam" id="PF24864">
    <property type="entry name" value="DUF7730"/>
    <property type="match status" value="1"/>
</dbReference>
<accession>A0AAI8YYX1</accession>
<sequence>MDSTDLEAVHPAEPVMDEASDADREVLRSRKPLREEIEVLIDPYRNSTEEPPFTSDELVVMTIISSDFVWMSKEEIFRAIITTYPYFIARAVDHSVHRLRRYDDTDCIMDPKDEVEFLEKRLCKERKGIFRFLDLPAEIRNSIYEELLVYPSPGLRIRGRLEGTVSHRVGDEVGGSVGWYTDIDTSIRTSIDWGRDLDRTGPCFKWPNRLMWPVVELCHLDLEVPVTCRQIYREAMPIYYGLNSFSIDSRSILDGTLRGFPAAAKPHIKRLHLLLGCREPAGLPIVHFPRLDFKLDELRLTIKDKDWFSFGYNPEYDNYARVGGMDSIVALAANAEVVEVDSTGTPGERMDDCRIFQQFISTARLQSNGGDESSSSDGPDKARNDFEEA</sequence>
<organism evidence="3 4">
    <name type="scientific">Lecanosticta acicola</name>
    <dbReference type="NCBI Taxonomy" id="111012"/>
    <lineage>
        <taxon>Eukaryota</taxon>
        <taxon>Fungi</taxon>
        <taxon>Dikarya</taxon>
        <taxon>Ascomycota</taxon>
        <taxon>Pezizomycotina</taxon>
        <taxon>Dothideomycetes</taxon>
        <taxon>Dothideomycetidae</taxon>
        <taxon>Mycosphaerellales</taxon>
        <taxon>Mycosphaerellaceae</taxon>
        <taxon>Lecanosticta</taxon>
    </lineage>
</organism>
<dbReference type="PANTHER" id="PTHR42085:SF2">
    <property type="entry name" value="F-BOX DOMAIN-CONTAINING PROTEIN"/>
    <property type="match status" value="1"/>
</dbReference>
<proteinExistence type="predicted"/>
<keyword evidence="4" id="KW-1185">Reference proteome</keyword>